<evidence type="ECO:0000313" key="1">
    <source>
        <dbReference type="EMBL" id="ETV92825.1"/>
    </source>
</evidence>
<dbReference type="VEuPathDB" id="FungiDB:H310_13032"/>
<reference evidence="1" key="1">
    <citation type="submission" date="2013-12" db="EMBL/GenBank/DDBJ databases">
        <title>The Genome Sequence of Aphanomyces invadans NJM9701.</title>
        <authorList>
            <consortium name="The Broad Institute Genomics Platform"/>
            <person name="Russ C."/>
            <person name="Tyler B."/>
            <person name="van West P."/>
            <person name="Dieguez-Uribeondo J."/>
            <person name="Young S.K."/>
            <person name="Zeng Q."/>
            <person name="Gargeya S."/>
            <person name="Fitzgerald M."/>
            <person name="Abouelleil A."/>
            <person name="Alvarado L."/>
            <person name="Chapman S.B."/>
            <person name="Gainer-Dewar J."/>
            <person name="Goldberg J."/>
            <person name="Griggs A."/>
            <person name="Gujja S."/>
            <person name="Hansen M."/>
            <person name="Howarth C."/>
            <person name="Imamovic A."/>
            <person name="Ireland A."/>
            <person name="Larimer J."/>
            <person name="McCowan C."/>
            <person name="Murphy C."/>
            <person name="Pearson M."/>
            <person name="Poon T.W."/>
            <person name="Priest M."/>
            <person name="Roberts A."/>
            <person name="Saif S."/>
            <person name="Shea T."/>
            <person name="Sykes S."/>
            <person name="Wortman J."/>
            <person name="Nusbaum C."/>
            <person name="Birren B."/>
        </authorList>
    </citation>
    <scope>NUCLEOTIDE SEQUENCE [LARGE SCALE GENOMIC DNA]</scope>
    <source>
        <strain evidence="1">NJM9701</strain>
    </source>
</reference>
<proteinExistence type="predicted"/>
<protein>
    <submittedName>
        <fullName evidence="1">Uncharacterized protein</fullName>
    </submittedName>
</protein>
<dbReference type="EMBL" id="KI913997">
    <property type="protein sequence ID" value="ETV92825.1"/>
    <property type="molecule type" value="Genomic_DNA"/>
</dbReference>
<name>A0A024TF95_9STRA</name>
<organism evidence="1">
    <name type="scientific">Aphanomyces invadans</name>
    <dbReference type="NCBI Taxonomy" id="157072"/>
    <lineage>
        <taxon>Eukaryota</taxon>
        <taxon>Sar</taxon>
        <taxon>Stramenopiles</taxon>
        <taxon>Oomycota</taxon>
        <taxon>Saprolegniomycetes</taxon>
        <taxon>Saprolegniales</taxon>
        <taxon>Verrucalvaceae</taxon>
        <taxon>Aphanomyces</taxon>
    </lineage>
</organism>
<dbReference type="RefSeq" id="XP_008878595.1">
    <property type="nucleotide sequence ID" value="XM_008880373.1"/>
</dbReference>
<sequence length="305" mass="34282">MRHVVRRELDKFHVQRHGGMRCVDPRRRRQVEFDSYAPYFSYKAEAVVDHLDAAQVARCGNKCIGGANRACHVHGKHHGFCRQSKRMRGRSRTVVVIAKRGLDERFPAAKRTHGVAAVVQSIRLSPRWRDRVDGDRRGQATLPIDRHKVVLKCRVEGPQRYGVGHPFNVDGHERPDALAHEICAGVVGRLKRIHVPVDAEVDHAVVRVQDQARIQRLARVQVIPDANVGGKRCPPADASAVLGHLFDLHRLFVSEGISNLDRVVDAVLEQVLEGGFPPLEAARCPIQDFVRNRLHVMLFHGVDPV</sequence>
<dbReference type="GeneID" id="20090082"/>
<accession>A0A024TF95</accession>
<dbReference type="AlphaFoldDB" id="A0A024TF95"/>
<gene>
    <name evidence="1" type="ORF">H310_13032</name>
</gene>